<name>A0A3P2RG70_WEIVI</name>
<sequence>MPFKQYDKELGFYIGESDLPSDNPDWGNTDVDLPGEIGQGYIFVFDENIQMWRSLNESQWQDYLAEKMTRLPDDDEQFKAMVTGQLVSLSKSVVSATTQLMLTTRSVTELQTQVKQLTEAKEEAQHV</sequence>
<comment type="caution">
    <text evidence="1">The sequence shown here is derived from an EMBL/GenBank/DDBJ whole genome shotgun (WGS) entry which is preliminary data.</text>
</comment>
<dbReference type="OrthoDB" id="9928075at2"/>
<organism evidence="1 2">
    <name type="scientific">Weissella viridescens</name>
    <name type="common">Lactobacillus viridescens</name>
    <dbReference type="NCBI Taxonomy" id="1629"/>
    <lineage>
        <taxon>Bacteria</taxon>
        <taxon>Bacillati</taxon>
        <taxon>Bacillota</taxon>
        <taxon>Bacilli</taxon>
        <taxon>Lactobacillales</taxon>
        <taxon>Lactobacillaceae</taxon>
        <taxon>Weissella</taxon>
    </lineage>
</organism>
<dbReference type="RefSeq" id="WP_124942915.1">
    <property type="nucleotide sequence ID" value="NZ_RHGY01000002.1"/>
</dbReference>
<dbReference type="EMBL" id="RHGY01000002">
    <property type="protein sequence ID" value="RRG18271.1"/>
    <property type="molecule type" value="Genomic_DNA"/>
</dbReference>
<dbReference type="Proteomes" id="UP000275836">
    <property type="component" value="Unassembled WGS sequence"/>
</dbReference>
<evidence type="ECO:0000313" key="2">
    <source>
        <dbReference type="Proteomes" id="UP000275836"/>
    </source>
</evidence>
<gene>
    <name evidence="1" type="ORF">D3P96_03020</name>
</gene>
<accession>A0A3P2RG70</accession>
<dbReference type="AlphaFoldDB" id="A0A3P2RG70"/>
<protein>
    <submittedName>
        <fullName evidence="1">Uncharacterized protein</fullName>
    </submittedName>
</protein>
<reference evidence="1 2" key="1">
    <citation type="submission" date="2018-10" db="EMBL/GenBank/DDBJ databases">
        <title>Draft genome sequence of Weissella viridescens UCO-SMC3.</title>
        <authorList>
            <person name="Garcia-Cancino A."/>
            <person name="Espinoza-Monje M."/>
            <person name="Albarracin L."/>
            <person name="Garcia-Castillo V."/>
            <person name="Campos-Martin J."/>
            <person name="Nakano Y."/>
            <person name="Guitierrez-Zamorano C."/>
            <person name="Ikeda-Ohtsubo W."/>
            <person name="Morita H."/>
            <person name="Kitazawa H."/>
            <person name="Villena J."/>
        </authorList>
    </citation>
    <scope>NUCLEOTIDE SEQUENCE [LARGE SCALE GENOMIC DNA]</scope>
    <source>
        <strain evidence="1 2">UCO-SMC3</strain>
    </source>
</reference>
<evidence type="ECO:0000313" key="1">
    <source>
        <dbReference type="EMBL" id="RRG18271.1"/>
    </source>
</evidence>
<proteinExistence type="predicted"/>